<dbReference type="InterPro" id="IPR018114">
    <property type="entry name" value="TRYPSIN_HIS"/>
</dbReference>
<evidence type="ECO:0000256" key="2">
    <source>
        <dbReference type="ARBA" id="ARBA00022825"/>
    </source>
</evidence>
<comment type="caution">
    <text evidence="4">The sequence shown here is derived from an EMBL/GenBank/DDBJ whole genome shotgun (WGS) entry which is preliminary data.</text>
</comment>
<evidence type="ECO:0000313" key="5">
    <source>
        <dbReference type="Proteomes" id="UP000430692"/>
    </source>
</evidence>
<dbReference type="PANTHER" id="PTHR15462">
    <property type="entry name" value="SERINE PROTEASE"/>
    <property type="match status" value="1"/>
</dbReference>
<dbReference type="PANTHER" id="PTHR15462:SF8">
    <property type="entry name" value="SERINE PROTEASE"/>
    <property type="match status" value="1"/>
</dbReference>
<dbReference type="Pfam" id="PF00089">
    <property type="entry name" value="Trypsin"/>
    <property type="match status" value="1"/>
</dbReference>
<dbReference type="InterPro" id="IPR043504">
    <property type="entry name" value="Peptidase_S1_PA_chymotrypsin"/>
</dbReference>
<evidence type="ECO:0000259" key="3">
    <source>
        <dbReference type="Pfam" id="PF00089"/>
    </source>
</evidence>
<dbReference type="InterPro" id="IPR001254">
    <property type="entry name" value="Trypsin_dom"/>
</dbReference>
<dbReference type="RefSeq" id="WP_160801538.1">
    <property type="nucleotide sequence ID" value="NZ_WUUL01000006.1"/>
</dbReference>
<keyword evidence="1" id="KW-0732">Signal</keyword>
<keyword evidence="4" id="KW-0645">Protease</keyword>
<keyword evidence="2" id="KW-0378">Hydrolase</keyword>
<dbReference type="SUPFAM" id="SSF50494">
    <property type="entry name" value="Trypsin-like serine proteases"/>
    <property type="match status" value="1"/>
</dbReference>
<dbReference type="GO" id="GO:0006508">
    <property type="term" value="P:proteolysis"/>
    <property type="evidence" value="ECO:0007669"/>
    <property type="project" value="UniProtKB-KW"/>
</dbReference>
<dbReference type="InterPro" id="IPR050966">
    <property type="entry name" value="Glutamyl_endopeptidase"/>
</dbReference>
<dbReference type="Proteomes" id="UP000430692">
    <property type="component" value="Unassembled WGS sequence"/>
</dbReference>
<dbReference type="PROSITE" id="PS00134">
    <property type="entry name" value="TRYPSIN_HIS"/>
    <property type="match status" value="1"/>
</dbReference>
<dbReference type="InterPro" id="IPR009003">
    <property type="entry name" value="Peptidase_S1_PA"/>
</dbReference>
<evidence type="ECO:0000256" key="1">
    <source>
        <dbReference type="ARBA" id="ARBA00022729"/>
    </source>
</evidence>
<gene>
    <name evidence="4" type="ORF">GSM42_10735</name>
</gene>
<dbReference type="EMBL" id="WUUL01000006">
    <property type="protein sequence ID" value="MXQ54182.1"/>
    <property type="molecule type" value="Genomic_DNA"/>
</dbReference>
<feature type="domain" description="Peptidase S1" evidence="3">
    <location>
        <begin position="14"/>
        <end position="187"/>
    </location>
</feature>
<evidence type="ECO:0000313" key="4">
    <source>
        <dbReference type="EMBL" id="MXQ54182.1"/>
    </source>
</evidence>
<sequence length="211" mass="23393">MDSKGRHVTGTAKNHESILYVEVHINDGSSVGCSGFLVSKQVALTAAHCLIPKSGEVEEALVAVMEEGGKYRTLGVSRYSLSSRYNPTTSEYDYAALFLNSPVDREPYKVATYQGNKGDLVVTANFPGHKQKKKHLEMWEYTLIVDEIRRKNHNKLHMIGPAYHGQSGATFSVNGEKVAYGVLSQGDNGPLFQTFDKPALKEISEWKRLSK</sequence>
<keyword evidence="5" id="KW-1185">Reference proteome</keyword>
<dbReference type="AlphaFoldDB" id="A0A6I4W1N5"/>
<dbReference type="Gene3D" id="2.40.10.10">
    <property type="entry name" value="Trypsin-like serine proteases"/>
    <property type="match status" value="2"/>
</dbReference>
<keyword evidence="2" id="KW-0720">Serine protease</keyword>
<accession>A0A6I4W1N5</accession>
<reference evidence="4 5" key="1">
    <citation type="submission" date="2019-12" db="EMBL/GenBank/DDBJ databases">
        <title>Whole-genome analyses of novel actinobacteria.</title>
        <authorList>
            <person name="Sahin N."/>
            <person name="Saygin H."/>
        </authorList>
    </citation>
    <scope>NUCLEOTIDE SEQUENCE [LARGE SCALE GENOMIC DNA]</scope>
    <source>
        <strain evidence="4 5">KC615</strain>
    </source>
</reference>
<name>A0A6I4W1N5_9BACL</name>
<proteinExistence type="predicted"/>
<protein>
    <submittedName>
        <fullName evidence="4">Trypsin-like serine protease</fullName>
    </submittedName>
</protein>
<organism evidence="4 5">
    <name type="scientific">Shimazuella alba</name>
    <dbReference type="NCBI Taxonomy" id="2690964"/>
    <lineage>
        <taxon>Bacteria</taxon>
        <taxon>Bacillati</taxon>
        <taxon>Bacillota</taxon>
        <taxon>Bacilli</taxon>
        <taxon>Bacillales</taxon>
        <taxon>Thermoactinomycetaceae</taxon>
        <taxon>Shimazuella</taxon>
    </lineage>
</organism>
<dbReference type="GO" id="GO:0004252">
    <property type="term" value="F:serine-type endopeptidase activity"/>
    <property type="evidence" value="ECO:0007669"/>
    <property type="project" value="InterPro"/>
</dbReference>